<dbReference type="PANTHER" id="PTHR30543">
    <property type="entry name" value="CHROMATE REDUCTASE"/>
    <property type="match status" value="1"/>
</dbReference>
<dbReference type="Pfam" id="PF03358">
    <property type="entry name" value="FMN_red"/>
    <property type="match status" value="1"/>
</dbReference>
<dbReference type="Gene3D" id="3.40.50.360">
    <property type="match status" value="1"/>
</dbReference>
<evidence type="ECO:0000256" key="1">
    <source>
        <dbReference type="ARBA" id="ARBA00001917"/>
    </source>
</evidence>
<dbReference type="EMBL" id="BAABDS010000032">
    <property type="protein sequence ID" value="GAA3713125.1"/>
    <property type="molecule type" value="Genomic_DNA"/>
</dbReference>
<keyword evidence="2" id="KW-0288">FMN</keyword>
<name>A0ABP7E2D1_9GAMM</name>
<evidence type="ECO:0000313" key="4">
    <source>
        <dbReference type="EMBL" id="GAA3713125.1"/>
    </source>
</evidence>
<dbReference type="InterPro" id="IPR029039">
    <property type="entry name" value="Flavoprotein-like_sf"/>
</dbReference>
<protein>
    <submittedName>
        <fullName evidence="4">NAD(P)H-dependent FMN reductase</fullName>
    </submittedName>
</protein>
<dbReference type="RefSeq" id="WP_344964766.1">
    <property type="nucleotide sequence ID" value="NZ_BAABDS010000032.1"/>
</dbReference>
<keyword evidence="2" id="KW-0285">Flavoprotein</keyword>
<accession>A0ABP7E2D1</accession>
<proteinExistence type="predicted"/>
<sequence length="191" mass="20822">MSNNTRIVAFSGSLRKDSYNTAAIKVAMEMAPAGCEIELLDIGTLPLYNQELDGDKAPEAVLQLAEKVMAADAILFSTPEYNYSVPGGLKNAIDWLSRQKPQPFAGKPAAIMSSSISLFGGARAQYHLRQIMVSLDVHFVNKPEVMIAGAHEKFDDQGRLADSTSRDFIGKLITSLITLTHTLKPSEITHE</sequence>
<comment type="caution">
    <text evidence="4">The sequence shown here is derived from an EMBL/GenBank/DDBJ whole genome shotgun (WGS) entry which is preliminary data.</text>
</comment>
<organism evidence="4 5">
    <name type="scientific">Oceanisphaera sediminis</name>
    <dbReference type="NCBI Taxonomy" id="981381"/>
    <lineage>
        <taxon>Bacteria</taxon>
        <taxon>Pseudomonadati</taxon>
        <taxon>Pseudomonadota</taxon>
        <taxon>Gammaproteobacteria</taxon>
        <taxon>Aeromonadales</taxon>
        <taxon>Aeromonadaceae</taxon>
        <taxon>Oceanisphaera</taxon>
    </lineage>
</organism>
<reference evidence="5" key="1">
    <citation type="journal article" date="2019" name="Int. J. Syst. Evol. Microbiol.">
        <title>The Global Catalogue of Microorganisms (GCM) 10K type strain sequencing project: providing services to taxonomists for standard genome sequencing and annotation.</title>
        <authorList>
            <consortium name="The Broad Institute Genomics Platform"/>
            <consortium name="The Broad Institute Genome Sequencing Center for Infectious Disease"/>
            <person name="Wu L."/>
            <person name="Ma J."/>
        </authorList>
    </citation>
    <scope>NUCLEOTIDE SEQUENCE [LARGE SCALE GENOMIC DNA]</scope>
    <source>
        <strain evidence="5">JCM 17329</strain>
    </source>
</reference>
<evidence type="ECO:0000256" key="2">
    <source>
        <dbReference type="ARBA" id="ARBA00022643"/>
    </source>
</evidence>
<dbReference type="InterPro" id="IPR050712">
    <property type="entry name" value="NAD(P)H-dep_reductase"/>
</dbReference>
<keyword evidence="5" id="KW-1185">Reference proteome</keyword>
<dbReference type="InterPro" id="IPR005025">
    <property type="entry name" value="FMN_Rdtase-like_dom"/>
</dbReference>
<gene>
    <name evidence="4" type="ORF">GCM10022421_20460</name>
</gene>
<dbReference type="Proteomes" id="UP001501479">
    <property type="component" value="Unassembled WGS sequence"/>
</dbReference>
<feature type="domain" description="NADPH-dependent FMN reductase-like" evidence="3">
    <location>
        <begin position="5"/>
        <end position="151"/>
    </location>
</feature>
<dbReference type="SUPFAM" id="SSF52218">
    <property type="entry name" value="Flavoproteins"/>
    <property type="match status" value="1"/>
</dbReference>
<comment type="cofactor">
    <cofactor evidence="1">
        <name>FMN</name>
        <dbReference type="ChEBI" id="CHEBI:58210"/>
    </cofactor>
</comment>
<dbReference type="PANTHER" id="PTHR30543:SF21">
    <property type="entry name" value="NAD(P)H-DEPENDENT FMN REDUCTASE LOT6"/>
    <property type="match status" value="1"/>
</dbReference>
<evidence type="ECO:0000313" key="5">
    <source>
        <dbReference type="Proteomes" id="UP001501479"/>
    </source>
</evidence>
<evidence type="ECO:0000259" key="3">
    <source>
        <dbReference type="Pfam" id="PF03358"/>
    </source>
</evidence>